<dbReference type="Proteomes" id="UP001060164">
    <property type="component" value="Chromosome"/>
</dbReference>
<sequence length="373" mass="43159">MTSRERVRAVLNGEIPDRVPMDLWGTDSRLTTEFYLNLAKHLNFEELGERIRPGSTSEYEDYRISDMIGSDFRHINIGKPDYYKSYKDENENIIDEWGVGRKVIDGYAMLNYHPLAEAEIEDLDSYPWPVIPDEGRIRGLKERAEDWYNNTDYAITATSATSGTIFELCQYLRGTEEFLMDFYMEPEFAQKLIGKVTDKLLELNLYYLEPIAPYIEWLEFSSDFGTQTAPFISPEIFREFMLEPHKRLFGAIKEKYPHIKIFLHSCGSVKQLMPYFVEMGVDVQSALQPAAKGMDSAELKKEFGDKIIFHGGVDIQYAMTGTLADVEADVKKRIDAFGKNGGYYLSPSNHFQTDVPIENFFRMYEVGREYGRY</sequence>
<feature type="domain" description="Uroporphyrinogen decarboxylase (URO-D)" evidence="1">
    <location>
        <begin position="160"/>
        <end position="370"/>
    </location>
</feature>
<evidence type="ECO:0000313" key="2">
    <source>
        <dbReference type="EMBL" id="UWP58809.1"/>
    </source>
</evidence>
<protein>
    <submittedName>
        <fullName evidence="2">Uroporphyrinogen decarboxylase</fullName>
    </submittedName>
</protein>
<accession>A0ABY5VDW0</accession>
<dbReference type="RefSeq" id="WP_028527438.1">
    <property type="nucleotide sequence ID" value="NZ_CABLBR010000001.1"/>
</dbReference>
<dbReference type="InterPro" id="IPR000257">
    <property type="entry name" value="Uroporphyrinogen_deCOase"/>
</dbReference>
<evidence type="ECO:0000259" key="1">
    <source>
        <dbReference type="Pfam" id="PF01208"/>
    </source>
</evidence>
<dbReference type="Pfam" id="PF01208">
    <property type="entry name" value="URO-D"/>
    <property type="match status" value="1"/>
</dbReference>
<dbReference type="Gene3D" id="3.20.20.210">
    <property type="match status" value="1"/>
</dbReference>
<organism evidence="2 3">
    <name type="scientific">Ruminococcus gauvreauii</name>
    <dbReference type="NCBI Taxonomy" id="438033"/>
    <lineage>
        <taxon>Bacteria</taxon>
        <taxon>Bacillati</taxon>
        <taxon>Bacillota</taxon>
        <taxon>Clostridia</taxon>
        <taxon>Eubacteriales</taxon>
        <taxon>Oscillospiraceae</taxon>
        <taxon>Ruminococcus</taxon>
    </lineage>
</organism>
<dbReference type="PANTHER" id="PTHR47099:SF1">
    <property type="entry name" value="METHYLCOBAMIDE:COM METHYLTRANSFERASE MTBA"/>
    <property type="match status" value="1"/>
</dbReference>
<dbReference type="InterPro" id="IPR038071">
    <property type="entry name" value="UROD/MetE-like_sf"/>
</dbReference>
<gene>
    <name evidence="2" type="ORF">NQ502_15750</name>
</gene>
<dbReference type="EMBL" id="CP102290">
    <property type="protein sequence ID" value="UWP58809.1"/>
    <property type="molecule type" value="Genomic_DNA"/>
</dbReference>
<reference evidence="2" key="1">
    <citation type="journal article" date="2022" name="Cell">
        <title>Design, construction, and in vivo augmentation of a complex gut microbiome.</title>
        <authorList>
            <person name="Cheng A.G."/>
            <person name="Ho P.Y."/>
            <person name="Aranda-Diaz A."/>
            <person name="Jain S."/>
            <person name="Yu F.B."/>
            <person name="Meng X."/>
            <person name="Wang M."/>
            <person name="Iakiviak M."/>
            <person name="Nagashima K."/>
            <person name="Zhao A."/>
            <person name="Murugkar P."/>
            <person name="Patil A."/>
            <person name="Atabakhsh K."/>
            <person name="Weakley A."/>
            <person name="Yan J."/>
            <person name="Brumbaugh A.R."/>
            <person name="Higginbottom S."/>
            <person name="Dimas A."/>
            <person name="Shiver A.L."/>
            <person name="Deutschbauer A."/>
            <person name="Neff N."/>
            <person name="Sonnenburg J.L."/>
            <person name="Huang K.C."/>
            <person name="Fischbach M.A."/>
        </authorList>
    </citation>
    <scope>NUCLEOTIDE SEQUENCE</scope>
    <source>
        <strain evidence="2">DSM 19829</strain>
    </source>
</reference>
<dbReference type="InterPro" id="IPR052024">
    <property type="entry name" value="Methanogen_methyltrans"/>
</dbReference>
<evidence type="ECO:0000313" key="3">
    <source>
        <dbReference type="Proteomes" id="UP001060164"/>
    </source>
</evidence>
<name>A0ABY5VDW0_9FIRM</name>
<proteinExistence type="predicted"/>
<keyword evidence="3" id="KW-1185">Reference proteome</keyword>
<dbReference type="PANTHER" id="PTHR47099">
    <property type="entry name" value="METHYLCOBAMIDE:COM METHYLTRANSFERASE MTBA"/>
    <property type="match status" value="1"/>
</dbReference>
<dbReference type="SUPFAM" id="SSF51726">
    <property type="entry name" value="UROD/MetE-like"/>
    <property type="match status" value="1"/>
</dbReference>